<evidence type="ECO:0000313" key="2">
    <source>
        <dbReference type="EMBL" id="CAA9465763.1"/>
    </source>
</evidence>
<keyword evidence="2" id="KW-0548">Nucleotidyltransferase</keyword>
<keyword evidence="2" id="KW-0808">Transferase</keyword>
<feature type="compositionally biased region" description="Basic residues" evidence="1">
    <location>
        <begin position="101"/>
        <end position="120"/>
    </location>
</feature>
<feature type="non-terminal residue" evidence="2">
    <location>
        <position position="120"/>
    </location>
</feature>
<accession>A0A6J4RD36</accession>
<reference evidence="2" key="1">
    <citation type="submission" date="2020-02" db="EMBL/GenBank/DDBJ databases">
        <authorList>
            <person name="Meier V. D."/>
        </authorList>
    </citation>
    <scope>NUCLEOTIDE SEQUENCE</scope>
    <source>
        <strain evidence="2">AVDCRST_MAG25</strain>
    </source>
</reference>
<name>A0A6J4RD36_9ACTN</name>
<evidence type="ECO:0000256" key="1">
    <source>
        <dbReference type="SAM" id="MobiDB-lite"/>
    </source>
</evidence>
<keyword evidence="2" id="KW-0413">Isomerase</keyword>
<gene>
    <name evidence="2" type="ORF">AVDCRST_MAG25-1506</name>
</gene>
<dbReference type="EMBL" id="CADCVI010000090">
    <property type="protein sequence ID" value="CAA9465763.1"/>
    <property type="molecule type" value="Genomic_DNA"/>
</dbReference>
<organism evidence="2">
    <name type="scientific">uncultured Rubrobacteraceae bacterium</name>
    <dbReference type="NCBI Taxonomy" id="349277"/>
    <lineage>
        <taxon>Bacteria</taxon>
        <taxon>Bacillati</taxon>
        <taxon>Actinomycetota</taxon>
        <taxon>Rubrobacteria</taxon>
        <taxon>Rubrobacterales</taxon>
        <taxon>Rubrobacteraceae</taxon>
        <taxon>environmental samples</taxon>
    </lineage>
</organism>
<dbReference type="EC" id="5.3.1.8" evidence="2"/>
<dbReference type="GO" id="GO:0004476">
    <property type="term" value="F:mannose-6-phosphate isomerase activity"/>
    <property type="evidence" value="ECO:0007669"/>
    <property type="project" value="UniProtKB-EC"/>
</dbReference>
<feature type="non-terminal residue" evidence="2">
    <location>
        <position position="1"/>
    </location>
</feature>
<feature type="compositionally biased region" description="Basic and acidic residues" evidence="1">
    <location>
        <begin position="61"/>
        <end position="72"/>
    </location>
</feature>
<proteinExistence type="predicted"/>
<protein>
    <submittedName>
        <fullName evidence="2">Mannose-1-phosphate guanylyltransferase / Mannose-6-phosphate isomerase</fullName>
        <ecNumber evidence="2">2.7.7.13</ecNumber>
        <ecNumber evidence="2">5.3.1.8</ecNumber>
    </submittedName>
</protein>
<sequence>GQQAAFAKGRQALGQVRAVHPQPPLDRQDHHGGAGRQALQPVPPRPRRALGGPRPRHPGRDRRGDPGPRAGDEDLYPEGHGPQALLHRREAGEDPGDLLRRLRRGRHRPPRRRLRPHRTV</sequence>
<dbReference type="EC" id="2.7.7.13" evidence="2"/>
<dbReference type="GO" id="GO:0004475">
    <property type="term" value="F:mannose-1-phosphate guanylyltransferase (GTP) activity"/>
    <property type="evidence" value="ECO:0007669"/>
    <property type="project" value="UniProtKB-EC"/>
</dbReference>
<dbReference type="AlphaFoldDB" id="A0A6J4RD36"/>
<feature type="compositionally biased region" description="Basic and acidic residues" evidence="1">
    <location>
        <begin position="87"/>
        <end position="100"/>
    </location>
</feature>
<feature type="region of interest" description="Disordered" evidence="1">
    <location>
        <begin position="1"/>
        <end position="120"/>
    </location>
</feature>